<dbReference type="AlphaFoldDB" id="U6MEI3"/>
<dbReference type="RefSeq" id="XP_013338123.1">
    <property type="nucleotide sequence ID" value="XM_013482669.1"/>
</dbReference>
<reference evidence="1" key="2">
    <citation type="submission" date="2013-10" db="EMBL/GenBank/DDBJ databases">
        <authorList>
            <person name="Aslett M."/>
        </authorList>
    </citation>
    <scope>NUCLEOTIDE SEQUENCE [LARGE SCALE GENOMIC DNA]</scope>
    <source>
        <strain evidence="1">Weybridge</strain>
    </source>
</reference>
<proteinExistence type="predicted"/>
<sequence>MFNGGFVCIHLKDLQQRMPQQCLQQKQHPGQQQQRRFAKIVRWDPDTPLVYGLETFREAEDFFKACEQHKGKMKRRDWMAALSLVSTRRRLDFRSPSFRAFVAAALQQQELLQAPHIHLTIHRLGVVGYGPALWQLALHLQPLLQQQQLSSKQLAVCAWGMAKNVVKCGTAGAEALRLARGLCLTDLSMILWAFARVERLKPSEILVLKEEVLNRLGTFVRKTLAAAATPDLGAAAAVATAATAAAAAPPAAAQLTQRHEDGSQRLGVTTHAKAITSELGDAAGAAVAVTAHDLCMLIRSFADLTPGDSALIIRLLYTLLLVCRVPASVQAAAAAAADTASAATGEEGQLREVEASAAFGASAPLTAQGLTAVWTALKDAKITEVFSLPQHKRPCSSSSSSSSSRHRAYLPFRETVPLDCLPLLLPILKPAQVFPRVDPQAALSETMPPATRVEARAAPQGVATDVPHATRIEAVGPTTARALDSAGTEPHPYAVAASSTPAATAAAVEEGLRSNALLHSACTDVLLEVLCEETRALRLDHTTNTSMVASLAEALADMQLVDPRLVYQLVLFAHQRGAAQFQGEQLLKVLEAFEGCQIADSKAWARLAHRAQDVVADLDLKGLKRLRQLARRSGYSNARLEGVFDHFEALKEGVQRCGPL</sequence>
<dbReference type="VEuPathDB" id="ToxoDB:EMWEY_00041440"/>
<protein>
    <recommendedName>
        <fullName evidence="3">RAP domain-containing protein</fullName>
    </recommendedName>
</protein>
<evidence type="ECO:0000313" key="2">
    <source>
        <dbReference type="Proteomes" id="UP000030763"/>
    </source>
</evidence>
<dbReference type="OMA" id="PHDLCML"/>
<organism evidence="1 2">
    <name type="scientific">Eimeria maxima</name>
    <name type="common">Coccidian parasite</name>
    <dbReference type="NCBI Taxonomy" id="5804"/>
    <lineage>
        <taxon>Eukaryota</taxon>
        <taxon>Sar</taxon>
        <taxon>Alveolata</taxon>
        <taxon>Apicomplexa</taxon>
        <taxon>Conoidasida</taxon>
        <taxon>Coccidia</taxon>
        <taxon>Eucoccidiorida</taxon>
        <taxon>Eimeriorina</taxon>
        <taxon>Eimeriidae</taxon>
        <taxon>Eimeria</taxon>
    </lineage>
</organism>
<accession>U6MEI3</accession>
<dbReference type="OrthoDB" id="436833at2759"/>
<dbReference type="GeneID" id="25338130"/>
<dbReference type="EMBL" id="HG722095">
    <property type="protein sequence ID" value="CDJ61473.1"/>
    <property type="molecule type" value="Genomic_DNA"/>
</dbReference>
<gene>
    <name evidence="1" type="ORF">EMWEY_00041440</name>
</gene>
<evidence type="ECO:0000313" key="1">
    <source>
        <dbReference type="EMBL" id="CDJ61473.1"/>
    </source>
</evidence>
<dbReference type="Proteomes" id="UP000030763">
    <property type="component" value="Unassembled WGS sequence"/>
</dbReference>
<keyword evidence="2" id="KW-1185">Reference proteome</keyword>
<reference evidence="1" key="1">
    <citation type="submission" date="2013-10" db="EMBL/GenBank/DDBJ databases">
        <title>Genomic analysis of the causative agents of coccidiosis in chickens.</title>
        <authorList>
            <person name="Reid A.J."/>
            <person name="Blake D."/>
            <person name="Billington K."/>
            <person name="Browne H."/>
            <person name="Dunn M."/>
            <person name="Hung S."/>
            <person name="Kawahara F."/>
            <person name="Miranda-Saavedra D."/>
            <person name="Mourier T."/>
            <person name="Nagra H."/>
            <person name="Otto T.D."/>
            <person name="Rawlings N."/>
            <person name="Sanchez A."/>
            <person name="Sanders M."/>
            <person name="Subramaniam C."/>
            <person name="Tay Y."/>
            <person name="Dear P."/>
            <person name="Doerig C."/>
            <person name="Gruber A."/>
            <person name="Parkinson J."/>
            <person name="Shirley M."/>
            <person name="Wan K.L."/>
            <person name="Berriman M."/>
            <person name="Tomley F."/>
            <person name="Pain A."/>
        </authorList>
    </citation>
    <scope>NUCLEOTIDE SEQUENCE [LARGE SCALE GENOMIC DNA]</scope>
    <source>
        <strain evidence="1">Weybridge</strain>
    </source>
</reference>
<evidence type="ECO:0008006" key="3">
    <source>
        <dbReference type="Google" id="ProtNLM"/>
    </source>
</evidence>
<name>U6MEI3_EIMMA</name>